<dbReference type="GO" id="GO:0000139">
    <property type="term" value="C:Golgi membrane"/>
    <property type="evidence" value="ECO:0007669"/>
    <property type="project" value="UniProtKB-SubCell"/>
</dbReference>
<keyword evidence="7" id="KW-1185">Reference proteome</keyword>
<dbReference type="PANTHER" id="PTHR20961">
    <property type="entry name" value="GLYCOSYLTRANSFERASE"/>
    <property type="match status" value="1"/>
</dbReference>
<organism evidence="6">
    <name type="scientific">Salvia splendens</name>
    <name type="common">Scarlet sage</name>
    <dbReference type="NCBI Taxonomy" id="180675"/>
    <lineage>
        <taxon>Eukaryota</taxon>
        <taxon>Viridiplantae</taxon>
        <taxon>Streptophyta</taxon>
        <taxon>Embryophyta</taxon>
        <taxon>Tracheophyta</taxon>
        <taxon>Spermatophyta</taxon>
        <taxon>Magnoliopsida</taxon>
        <taxon>eudicotyledons</taxon>
        <taxon>Gunneridae</taxon>
        <taxon>Pentapetalae</taxon>
        <taxon>asterids</taxon>
        <taxon>lamiids</taxon>
        <taxon>Lamiales</taxon>
        <taxon>Lamiaceae</taxon>
        <taxon>Nepetoideae</taxon>
        <taxon>Mentheae</taxon>
        <taxon>Salviinae</taxon>
        <taxon>Salvia</taxon>
        <taxon>Salvia subgen. Calosphace</taxon>
        <taxon>core Calosphace</taxon>
    </lineage>
</organism>
<name>A0A8X8Y1R3_SALSN</name>
<evidence type="ECO:0000256" key="3">
    <source>
        <dbReference type="ARBA" id="ARBA00022679"/>
    </source>
</evidence>
<feature type="domain" description="Glycosyltransferase 61 catalytic" evidence="5">
    <location>
        <begin position="203"/>
        <end position="389"/>
    </location>
</feature>
<evidence type="ECO:0000256" key="1">
    <source>
        <dbReference type="ARBA" id="ARBA00004323"/>
    </source>
</evidence>
<dbReference type="EMBL" id="PNBA02000005">
    <property type="protein sequence ID" value="KAG6424626.1"/>
    <property type="molecule type" value="Genomic_DNA"/>
</dbReference>
<keyword evidence="3" id="KW-0808">Transferase</keyword>
<dbReference type="PANTHER" id="PTHR20961:SF149">
    <property type="entry name" value="PROTEIN O-LINKED-MANNOSE BETA-1,4-N-ACETYLGLUCOSAMINYLTRANSFERASE 2-LIKE"/>
    <property type="match status" value="1"/>
</dbReference>
<evidence type="ECO:0000313" key="7">
    <source>
        <dbReference type="Proteomes" id="UP000298416"/>
    </source>
</evidence>
<dbReference type="InterPro" id="IPR007657">
    <property type="entry name" value="Glycosyltransferase_61"/>
</dbReference>
<comment type="caution">
    <text evidence="6">The sequence shown here is derived from an EMBL/GenBank/DDBJ whole genome shotgun (WGS) entry which is preliminary data.</text>
</comment>
<protein>
    <recommendedName>
        <fullName evidence="5">Glycosyltransferase 61 catalytic domain-containing protein</fullName>
    </recommendedName>
</protein>
<keyword evidence="4" id="KW-0325">Glycoprotein</keyword>
<evidence type="ECO:0000256" key="2">
    <source>
        <dbReference type="ARBA" id="ARBA00022676"/>
    </source>
</evidence>
<dbReference type="AlphaFoldDB" id="A0A8X8Y1R3"/>
<dbReference type="Pfam" id="PF04577">
    <property type="entry name" value="Glyco_transf_61"/>
    <property type="match status" value="1"/>
</dbReference>
<dbReference type="GO" id="GO:0016763">
    <property type="term" value="F:pentosyltransferase activity"/>
    <property type="evidence" value="ECO:0007669"/>
    <property type="project" value="UniProtKB-ARBA"/>
</dbReference>
<dbReference type="InterPro" id="IPR049625">
    <property type="entry name" value="Glyco_transf_61_cat"/>
</dbReference>
<gene>
    <name evidence="6" type="ORF">SASPL_115044</name>
</gene>
<evidence type="ECO:0000259" key="5">
    <source>
        <dbReference type="Pfam" id="PF04577"/>
    </source>
</evidence>
<accession>A0A8X8Y1R3</accession>
<proteinExistence type="predicted"/>
<evidence type="ECO:0000313" key="6">
    <source>
        <dbReference type="EMBL" id="KAG6424626.1"/>
    </source>
</evidence>
<comment type="subcellular location">
    <subcellularLocation>
        <location evidence="1">Golgi apparatus membrane</location>
        <topology evidence="1">Single-pass type II membrane protein</topology>
    </subcellularLocation>
</comment>
<sequence>MYDPIFSKSFTRNQRNRFRAIFLCFIIALAISLSFKPPLHLISPICDAVKTQLSINNVGNMLLVDDGSRANIKPIVVNPAEYLQLPSDAAQTNRTSTTILTYSNHGIKIKKKHAIKCKNSNYCKIEGDIRIDAKSSTVLVATTFANTTKSWRVIEPYPRRGTSRVKNWRVITLNKNDTSLPKCTLHHTHPSLLFSMGGFTGNYFHDFADVLFPLHLTSSQIQENVQFLATDYNQWWINKFDKILNKLTKHNILDIDKETSHVHCYNQLQIGLKFDKELVTLNPNPNPSMHTFRVLLREAYSLKRERTIVRDVYSPLPRLMIIDRKRTRVLTNAHQVSRMAGKLGFEVVEGVARDLSKFAEAVNLCDVLVGVHGAGLTNMVFLPDNAVVIQVVPFGGVDGFARLDFGNPAKGMSLRYLEYKIRENESSLSRKYSRDHPVLRKPELYRNWDQVWSIYLNQQNVSVDLHRFKGILVKALKLLRHK</sequence>
<reference evidence="6" key="1">
    <citation type="submission" date="2018-01" db="EMBL/GenBank/DDBJ databases">
        <authorList>
            <person name="Mao J.F."/>
        </authorList>
    </citation>
    <scope>NUCLEOTIDE SEQUENCE</scope>
    <source>
        <strain evidence="6">Huo1</strain>
        <tissue evidence="6">Leaf</tissue>
    </source>
</reference>
<keyword evidence="2" id="KW-0328">Glycosyltransferase</keyword>
<evidence type="ECO:0000256" key="4">
    <source>
        <dbReference type="ARBA" id="ARBA00023180"/>
    </source>
</evidence>
<reference evidence="6" key="2">
    <citation type="submission" date="2020-08" db="EMBL/GenBank/DDBJ databases">
        <title>Plant Genome Project.</title>
        <authorList>
            <person name="Zhang R.-G."/>
        </authorList>
    </citation>
    <scope>NUCLEOTIDE SEQUENCE</scope>
    <source>
        <strain evidence="6">Huo1</strain>
        <tissue evidence="6">Leaf</tissue>
    </source>
</reference>
<dbReference type="Proteomes" id="UP000298416">
    <property type="component" value="Unassembled WGS sequence"/>
</dbReference>